<evidence type="ECO:0000256" key="1">
    <source>
        <dbReference type="ARBA" id="ARBA00004781"/>
    </source>
</evidence>
<dbReference type="GO" id="GO:0008831">
    <property type="term" value="F:dTDP-4-dehydrorhamnose reductase activity"/>
    <property type="evidence" value="ECO:0007669"/>
    <property type="project" value="UniProtKB-EC"/>
</dbReference>
<dbReference type="PANTHER" id="PTHR10491">
    <property type="entry name" value="DTDP-4-DEHYDRORHAMNOSE REDUCTASE"/>
    <property type="match status" value="1"/>
</dbReference>
<evidence type="ECO:0000256" key="3">
    <source>
        <dbReference type="ARBA" id="ARBA00012929"/>
    </source>
</evidence>
<comment type="catalytic activity">
    <reaction evidence="5">
        <text>dTDP-beta-L-rhamnose + NADP(+) = dTDP-4-dehydro-beta-L-rhamnose + NADPH + H(+)</text>
        <dbReference type="Rhea" id="RHEA:21796"/>
        <dbReference type="ChEBI" id="CHEBI:15378"/>
        <dbReference type="ChEBI" id="CHEBI:57510"/>
        <dbReference type="ChEBI" id="CHEBI:57783"/>
        <dbReference type="ChEBI" id="CHEBI:58349"/>
        <dbReference type="ChEBI" id="CHEBI:62830"/>
        <dbReference type="EC" id="1.1.1.133"/>
    </reaction>
</comment>
<dbReference type="InterPro" id="IPR029903">
    <property type="entry name" value="RmlD-like-bd"/>
</dbReference>
<dbReference type="CDD" id="cd05254">
    <property type="entry name" value="dTDP_HR_like_SDR_e"/>
    <property type="match status" value="1"/>
</dbReference>
<dbReference type="Pfam" id="PF04321">
    <property type="entry name" value="RmlD_sub_bind"/>
    <property type="match status" value="1"/>
</dbReference>
<comment type="function">
    <text evidence="6">Catalyzes the reduction of dTDP-6-deoxy-L-lyxo-4-hexulose to yield dTDP-L-rhamnose.</text>
</comment>
<keyword evidence="6" id="KW-0560">Oxidoreductase</keyword>
<sequence length="293" mass="33367">MKILITGANGFTGMHLCLTLINKGFEVYALGRGERRLPIMERLNYYSIELTSVRSLLKIFEHVAPDVVIHTAAMSKPDICDRHRKECLLNNVEVTRYLLEASRHFPVHFIHLSTDFIFGDGGPHHEDDIPSPLNFYGESKLQAEKLVLQTELTTTIVRPVFIYGPALHQIRPSFIQWVQEKLSKNEKIKVVTDQQRTPTYVYDLCEGIATILIFKKAGIYHIAGKDILSPYDMAITVAKVLDLDAHLIEPVTSETFPEPVIRAKRSGLRIDKAIRELNYAPHSFEEAVRLSFK</sequence>
<evidence type="ECO:0000256" key="5">
    <source>
        <dbReference type="ARBA" id="ARBA00048200"/>
    </source>
</evidence>
<evidence type="ECO:0000256" key="4">
    <source>
        <dbReference type="ARBA" id="ARBA00017099"/>
    </source>
</evidence>
<dbReference type="RefSeq" id="WP_353550027.1">
    <property type="nucleotide sequence ID" value="NZ_AP029612.1"/>
</dbReference>
<evidence type="ECO:0000259" key="7">
    <source>
        <dbReference type="Pfam" id="PF04321"/>
    </source>
</evidence>
<evidence type="ECO:0000256" key="6">
    <source>
        <dbReference type="RuleBase" id="RU364082"/>
    </source>
</evidence>
<dbReference type="InterPro" id="IPR036291">
    <property type="entry name" value="NAD(P)-bd_dom_sf"/>
</dbReference>
<feature type="domain" description="RmlD-like substrate binding" evidence="7">
    <location>
        <begin position="1"/>
        <end position="290"/>
    </location>
</feature>
<evidence type="ECO:0000313" key="8">
    <source>
        <dbReference type="EMBL" id="BFG69719.1"/>
    </source>
</evidence>
<gene>
    <name evidence="8" type="primary">rfbD_2</name>
    <name evidence="8" type="ORF">KACHI17_06000</name>
</gene>
<evidence type="ECO:0000256" key="2">
    <source>
        <dbReference type="ARBA" id="ARBA00010944"/>
    </source>
</evidence>
<dbReference type="EC" id="1.1.1.133" evidence="3 6"/>
<name>A0AAT9GGA9_9BACT</name>
<dbReference type="PANTHER" id="PTHR10491:SF4">
    <property type="entry name" value="METHIONINE ADENOSYLTRANSFERASE 2 SUBUNIT BETA"/>
    <property type="match status" value="1"/>
</dbReference>
<accession>A0AAT9GGA9</accession>
<dbReference type="SUPFAM" id="SSF51735">
    <property type="entry name" value="NAD(P)-binding Rossmann-fold domains"/>
    <property type="match status" value="1"/>
</dbReference>
<comment type="pathway">
    <text evidence="1 6">Carbohydrate biosynthesis; dTDP-L-rhamnose biosynthesis.</text>
</comment>
<dbReference type="AlphaFoldDB" id="A0AAT9GGA9"/>
<organism evidence="8">
    <name type="scientific">Sediminibacterium sp. KACHI17</name>
    <dbReference type="NCBI Taxonomy" id="1751071"/>
    <lineage>
        <taxon>Bacteria</taxon>
        <taxon>Pseudomonadati</taxon>
        <taxon>Bacteroidota</taxon>
        <taxon>Chitinophagia</taxon>
        <taxon>Chitinophagales</taxon>
        <taxon>Chitinophagaceae</taxon>
        <taxon>Sediminibacterium</taxon>
    </lineage>
</organism>
<protein>
    <recommendedName>
        <fullName evidence="4 6">dTDP-4-dehydrorhamnose reductase</fullName>
        <ecNumber evidence="3 6">1.1.1.133</ecNumber>
    </recommendedName>
</protein>
<proteinExistence type="inferred from homology"/>
<keyword evidence="6" id="KW-0521">NADP</keyword>
<dbReference type="EMBL" id="AP029612">
    <property type="protein sequence ID" value="BFG69719.1"/>
    <property type="molecule type" value="Genomic_DNA"/>
</dbReference>
<dbReference type="Gene3D" id="3.40.50.720">
    <property type="entry name" value="NAD(P)-binding Rossmann-like Domain"/>
    <property type="match status" value="1"/>
</dbReference>
<dbReference type="InterPro" id="IPR005913">
    <property type="entry name" value="dTDP_dehydrorham_reduct"/>
</dbReference>
<comment type="similarity">
    <text evidence="2 6">Belongs to the dTDP-4-dehydrorhamnose reductase family.</text>
</comment>
<reference evidence="8" key="1">
    <citation type="submission" date="2024-02" db="EMBL/GenBank/DDBJ databases">
        <title>Sediminibacterium planktonica sp. nov. and Sediminibacterium longus sp. nov., isolated from surface lake and river water.</title>
        <authorList>
            <person name="Watanabe K."/>
            <person name="Takemine S."/>
            <person name="Ishii Y."/>
            <person name="Ogata Y."/>
            <person name="Shindo C."/>
            <person name="Suda W."/>
        </authorList>
    </citation>
    <scope>NUCLEOTIDE SEQUENCE</scope>
    <source>
        <strain evidence="8">KACHI17</strain>
    </source>
</reference>